<dbReference type="Proteomes" id="UP000515154">
    <property type="component" value="Linkage group LG5"/>
</dbReference>
<name>A0A6P7SDJ5_9MOLL</name>
<dbReference type="InterPro" id="IPR033979">
    <property type="entry name" value="MINDY_domain"/>
</dbReference>
<feature type="region of interest" description="Disordered" evidence="2">
    <location>
        <begin position="344"/>
        <end position="366"/>
    </location>
</feature>
<proteinExistence type="inferred from homology"/>
<dbReference type="GO" id="GO:0071944">
    <property type="term" value="C:cell periphery"/>
    <property type="evidence" value="ECO:0007669"/>
    <property type="project" value="TreeGrafter"/>
</dbReference>
<feature type="compositionally biased region" description="Polar residues" evidence="2">
    <location>
        <begin position="351"/>
        <end position="366"/>
    </location>
</feature>
<keyword evidence="4" id="KW-1185">Reference proteome</keyword>
<evidence type="ECO:0000256" key="2">
    <source>
        <dbReference type="SAM" id="MobiDB-lite"/>
    </source>
</evidence>
<feature type="region of interest" description="Disordered" evidence="2">
    <location>
        <begin position="894"/>
        <end position="918"/>
    </location>
</feature>
<feature type="compositionally biased region" description="Low complexity" evidence="2">
    <location>
        <begin position="381"/>
        <end position="390"/>
    </location>
</feature>
<evidence type="ECO:0000256" key="1">
    <source>
        <dbReference type="ARBA" id="ARBA00006616"/>
    </source>
</evidence>
<feature type="compositionally biased region" description="Basic and acidic residues" evidence="2">
    <location>
        <begin position="971"/>
        <end position="985"/>
    </location>
</feature>
<accession>A0A6P7SDJ5</accession>
<dbReference type="KEGG" id="osn:115211631"/>
<dbReference type="Pfam" id="PF04424">
    <property type="entry name" value="MINDY_DUB"/>
    <property type="match status" value="1"/>
</dbReference>
<dbReference type="PANTHER" id="PTHR18063">
    <property type="entry name" value="NF-E2 INDUCIBLE PROTEIN"/>
    <property type="match status" value="1"/>
</dbReference>
<reference evidence="5" key="1">
    <citation type="submission" date="2025-08" db="UniProtKB">
        <authorList>
            <consortium name="RefSeq"/>
        </authorList>
    </citation>
    <scope>IDENTIFICATION</scope>
</reference>
<dbReference type="GO" id="GO:0004843">
    <property type="term" value="F:cysteine-type deubiquitinase activity"/>
    <property type="evidence" value="ECO:0007669"/>
    <property type="project" value="InterPro"/>
</dbReference>
<feature type="region of interest" description="Disordered" evidence="2">
    <location>
        <begin position="65"/>
        <end position="122"/>
    </location>
</feature>
<feature type="region of interest" description="Disordered" evidence="2">
    <location>
        <begin position="523"/>
        <end position="574"/>
    </location>
</feature>
<evidence type="ECO:0000313" key="5">
    <source>
        <dbReference type="RefSeq" id="XP_029636118.1"/>
    </source>
</evidence>
<feature type="domain" description="MINDY deubiquitinase" evidence="3">
    <location>
        <begin position="593"/>
        <end position="844"/>
    </location>
</feature>
<evidence type="ECO:0000259" key="3">
    <source>
        <dbReference type="Pfam" id="PF04424"/>
    </source>
</evidence>
<feature type="compositionally biased region" description="Polar residues" evidence="2">
    <location>
        <begin position="13"/>
        <end position="30"/>
    </location>
</feature>
<feature type="compositionally biased region" description="Polar residues" evidence="2">
    <location>
        <begin position="547"/>
        <end position="557"/>
    </location>
</feature>
<dbReference type="AlphaFoldDB" id="A0A6P7SDJ5"/>
<organism evidence="4 5">
    <name type="scientific">Octopus sinensis</name>
    <name type="common">East Asian common octopus</name>
    <dbReference type="NCBI Taxonomy" id="2607531"/>
    <lineage>
        <taxon>Eukaryota</taxon>
        <taxon>Metazoa</taxon>
        <taxon>Spiralia</taxon>
        <taxon>Lophotrochozoa</taxon>
        <taxon>Mollusca</taxon>
        <taxon>Cephalopoda</taxon>
        <taxon>Coleoidea</taxon>
        <taxon>Octopodiformes</taxon>
        <taxon>Octopoda</taxon>
        <taxon>Incirrata</taxon>
        <taxon>Octopodidae</taxon>
        <taxon>Octopus</taxon>
    </lineage>
</organism>
<evidence type="ECO:0000313" key="4">
    <source>
        <dbReference type="Proteomes" id="UP000515154"/>
    </source>
</evidence>
<gene>
    <name evidence="5" type="primary">LOC115211631</name>
</gene>
<dbReference type="GO" id="GO:0071108">
    <property type="term" value="P:protein K48-linked deubiquitination"/>
    <property type="evidence" value="ECO:0007669"/>
    <property type="project" value="TreeGrafter"/>
</dbReference>
<dbReference type="RefSeq" id="XP_029636118.1">
    <property type="nucleotide sequence ID" value="XM_029780258.2"/>
</dbReference>
<dbReference type="GO" id="GO:1990380">
    <property type="term" value="F:K48-linked deubiquitinase activity"/>
    <property type="evidence" value="ECO:0007669"/>
    <property type="project" value="InterPro"/>
</dbReference>
<feature type="region of interest" description="Disordered" evidence="2">
    <location>
        <begin position="167"/>
        <end position="258"/>
    </location>
</feature>
<dbReference type="PANTHER" id="PTHR18063:SF6">
    <property type="entry name" value="UBIQUITIN CARBOXYL-TERMINAL HYDROLASE"/>
    <property type="match status" value="1"/>
</dbReference>
<feature type="region of interest" description="Disordered" evidence="2">
    <location>
        <begin position="933"/>
        <end position="985"/>
    </location>
</feature>
<dbReference type="GO" id="GO:0005829">
    <property type="term" value="C:cytosol"/>
    <property type="evidence" value="ECO:0007669"/>
    <property type="project" value="TreeGrafter"/>
</dbReference>
<dbReference type="GO" id="GO:0016807">
    <property type="term" value="F:cysteine-type carboxypeptidase activity"/>
    <property type="evidence" value="ECO:0007669"/>
    <property type="project" value="TreeGrafter"/>
</dbReference>
<feature type="compositionally biased region" description="Polar residues" evidence="2">
    <location>
        <begin position="225"/>
        <end position="258"/>
    </location>
</feature>
<feature type="region of interest" description="Disordered" evidence="2">
    <location>
        <begin position="1"/>
        <end position="46"/>
    </location>
</feature>
<feature type="compositionally biased region" description="Polar residues" evidence="2">
    <location>
        <begin position="958"/>
        <end position="967"/>
    </location>
</feature>
<sequence>MDDQLKVVHGGVAQTNTTTDSPGAPTTSSPFPKEDNTDRTTSSTSSCDCVVVTNAAAVDTVLSENGKDSEAKVSSFDVTSNNTTSCMSSNTVASTTLTTTTTTGSPSTFTASDTAGSDSSLDHRLSECNINKNEDGNDNVPDKNPLLEVGLGSMQPVMESNKAIMKNSTSNEMETSKKSDNANNHVSVNHPGSPDSGGVELTSAMQQQGKHEHSREQQPVIKQPLLSSDGRSTSQIAEQNTTQSWNKTSEAGMEESNNVERQLSRTTCPQAVPLETIPIPGDHEQSRITLNKNQTNVQANISQDGTLNEVSSKHKQMDNQSTAAISTAATLSSGEDTVDNSREINFMKPTDSPSHESSNSLKETNLDVNTSDANKTSLNLLDSADSNLDNVPGSKKQSSISDKSEICTTQRGDGWDNNSCCLTSNSSSELPLEKINTGGKCTNISPVDLQTEQNQQNIAISDLGANTHVQQQNSREASSLPQNEGHGVKVELSLAESDNDATAAQASASCEVPKRSERVISKTSLSLADSSKDVDDHLSKRSDTDSQDITPSESLSIPSDKDIDGIPIETADSENGQGLSKIALDGSSSVQSIYHIKWIHFQSQKVPIITQNENGPCPLLAIMNVLLLQGRVTLDSTSELITSEQLMDHLGECILQNVPKTASEADRLNYQQNMQDGMAVVHKLQTGLDVNVGFKGVQDFEITPEYIIFDLLGISLYHGWLVDPQSHEVVSAIGKCSYNQLVEKIIVQKNSDSNEQITEALIAETFLEKTASQLTYHGLCELNSTVKEGELCVFFRNNHFSTLYGHKNELFLLVTDQGFLNECNVVWETLSSVEGDCYFVDTSFHTYTKPDSASSTTAVTPPLVPIGSDQQIDQDYLVALSLDQEQKLQREAWSNQTGGVGSSGGAISESGGLLDQDHHPQLSDLELAKKLQDEEDQRASAAAAAASNRRSRTGAGSCNTSLPSSSAGMRRQREREKDKESCTIL</sequence>
<keyword evidence="5" id="KW-0378">Hydrolase</keyword>
<feature type="compositionally biased region" description="Polar residues" evidence="2">
    <location>
        <begin position="395"/>
        <end position="409"/>
    </location>
</feature>
<comment type="similarity">
    <text evidence="1">Belongs to the MINDY deubiquitinase family. FAM63 subfamily.</text>
</comment>
<dbReference type="InterPro" id="IPR007518">
    <property type="entry name" value="MINDY"/>
</dbReference>
<feature type="region of interest" description="Disordered" evidence="2">
    <location>
        <begin position="381"/>
        <end position="409"/>
    </location>
</feature>
<feature type="compositionally biased region" description="Basic and acidic residues" evidence="2">
    <location>
        <begin position="530"/>
        <end position="544"/>
    </location>
</feature>
<feature type="compositionally biased region" description="Low complexity" evidence="2">
    <location>
        <begin position="79"/>
        <end position="112"/>
    </location>
</feature>
<feature type="compositionally biased region" description="Low complexity" evidence="2">
    <location>
        <begin position="939"/>
        <end position="957"/>
    </location>
</feature>
<protein>
    <submittedName>
        <fullName evidence="5">Ubiquitin carboxyl-terminal hydrolase MINDY-2 isoform X1</fullName>
    </submittedName>
</protein>